<reference evidence="9" key="1">
    <citation type="journal article" date="2019" name="Int. J. Syst. Evol. Microbiol.">
        <title>The Global Catalogue of Microorganisms (GCM) 10K type strain sequencing project: providing services to taxonomists for standard genome sequencing and annotation.</title>
        <authorList>
            <consortium name="The Broad Institute Genomics Platform"/>
            <consortium name="The Broad Institute Genome Sequencing Center for Infectious Disease"/>
            <person name="Wu L."/>
            <person name="Ma J."/>
        </authorList>
    </citation>
    <scope>NUCLEOTIDE SEQUENCE [LARGE SCALE GENOMIC DNA]</scope>
    <source>
        <strain evidence="9">JCM 15442</strain>
    </source>
</reference>
<keyword evidence="2 4" id="KW-0227">DNA damage</keyword>
<protein>
    <recommendedName>
        <fullName evidence="4">DNA mismatch repair protein MutL</fullName>
    </recommendedName>
</protein>
<evidence type="ECO:0000256" key="5">
    <source>
        <dbReference type="SAM" id="MobiDB-lite"/>
    </source>
</evidence>
<dbReference type="InterPro" id="IPR020667">
    <property type="entry name" value="DNA_mismatch_repair_MutL"/>
</dbReference>
<dbReference type="PROSITE" id="PS00058">
    <property type="entry name" value="DNA_MISMATCH_REPAIR_1"/>
    <property type="match status" value="1"/>
</dbReference>
<dbReference type="InterPro" id="IPR014762">
    <property type="entry name" value="DNA_mismatch_repair_CS"/>
</dbReference>
<feature type="domain" description="MutL C-terminal dimerisation" evidence="6">
    <location>
        <begin position="373"/>
        <end position="509"/>
    </location>
</feature>
<dbReference type="CDD" id="cd00782">
    <property type="entry name" value="MutL_Trans"/>
    <property type="match status" value="1"/>
</dbReference>
<dbReference type="Pfam" id="PF08676">
    <property type="entry name" value="MutL_C"/>
    <property type="match status" value="1"/>
</dbReference>
<dbReference type="InterPro" id="IPR020568">
    <property type="entry name" value="Ribosomal_Su5_D2-typ_SF"/>
</dbReference>
<dbReference type="PANTHER" id="PTHR10073">
    <property type="entry name" value="DNA MISMATCH REPAIR PROTEIN MLH, PMS, MUTL"/>
    <property type="match status" value="1"/>
</dbReference>
<dbReference type="CDD" id="cd16926">
    <property type="entry name" value="HATPase_MutL-MLH-PMS-like"/>
    <property type="match status" value="1"/>
</dbReference>
<evidence type="ECO:0000313" key="8">
    <source>
        <dbReference type="EMBL" id="GGL70366.1"/>
    </source>
</evidence>
<comment type="function">
    <text evidence="4">This protein is involved in the repair of mismatches in DNA. It is required for dam-dependent methyl-directed DNA mismatch repair. May act as a 'molecular matchmaker', a protein that promotes the formation of a stable complex between two or more DNA-binding proteins in an ATP-dependent manner without itself being part of a final effector complex.</text>
</comment>
<dbReference type="SUPFAM" id="SSF118116">
    <property type="entry name" value="DNA mismatch repair protein MutL"/>
    <property type="match status" value="1"/>
</dbReference>
<proteinExistence type="inferred from homology"/>
<dbReference type="Gene3D" id="3.30.230.10">
    <property type="match status" value="1"/>
</dbReference>
<dbReference type="Gene3D" id="3.30.1540.20">
    <property type="entry name" value="MutL, C-terminal domain, dimerisation subdomain"/>
    <property type="match status" value="1"/>
</dbReference>
<dbReference type="InterPro" id="IPR014790">
    <property type="entry name" value="MutL_C"/>
</dbReference>
<evidence type="ECO:0000256" key="1">
    <source>
        <dbReference type="ARBA" id="ARBA00006082"/>
    </source>
</evidence>
<dbReference type="NCBIfam" id="TIGR00585">
    <property type="entry name" value="mutl"/>
    <property type="match status" value="1"/>
</dbReference>
<dbReference type="HAMAP" id="MF_00149">
    <property type="entry name" value="DNA_mis_repair"/>
    <property type="match status" value="1"/>
</dbReference>
<evidence type="ECO:0000313" key="9">
    <source>
        <dbReference type="Proteomes" id="UP000639973"/>
    </source>
</evidence>
<dbReference type="Pfam" id="PF13589">
    <property type="entry name" value="HATPase_c_3"/>
    <property type="match status" value="1"/>
</dbReference>
<accession>A0ABQ2G1M0</accession>
<gene>
    <name evidence="4 8" type="primary">mutL</name>
    <name evidence="8" type="ORF">GCM10010840_05560</name>
</gene>
<evidence type="ECO:0000256" key="3">
    <source>
        <dbReference type="ARBA" id="ARBA00023204"/>
    </source>
</evidence>
<organism evidence="8 9">
    <name type="scientific">Deinococcus aerolatus</name>
    <dbReference type="NCBI Taxonomy" id="522487"/>
    <lineage>
        <taxon>Bacteria</taxon>
        <taxon>Thermotogati</taxon>
        <taxon>Deinococcota</taxon>
        <taxon>Deinococci</taxon>
        <taxon>Deinococcales</taxon>
        <taxon>Deinococcaceae</taxon>
        <taxon>Deinococcus</taxon>
    </lineage>
</organism>
<dbReference type="InterPro" id="IPR042120">
    <property type="entry name" value="MutL_C_dimsub"/>
</dbReference>
<dbReference type="Proteomes" id="UP000639973">
    <property type="component" value="Unassembled WGS sequence"/>
</dbReference>
<dbReference type="InterPro" id="IPR013507">
    <property type="entry name" value="DNA_mismatch_S5_2-like"/>
</dbReference>
<keyword evidence="3 4" id="KW-0234">DNA repair</keyword>
<dbReference type="SMART" id="SM00853">
    <property type="entry name" value="MutL_C"/>
    <property type="match status" value="1"/>
</dbReference>
<comment type="similarity">
    <text evidence="1 4">Belongs to the DNA mismatch repair MutL/HexB family.</text>
</comment>
<evidence type="ECO:0000259" key="7">
    <source>
        <dbReference type="SMART" id="SM01340"/>
    </source>
</evidence>
<sequence>MARRHLRYAGPRMIHVLPPEIARLIAAGEVVSRPLDVVRELVDNALDAGATRVEIEVEGGGLSLVRVRDNGSGIGAGSVELAAVRHATSKLEPVAGAVERVTTLGFRGEALWAAAQAGDLHLITRPADQVGASEVWAQGESVRVGRAAAPAGTTVTVRGLFARLPARLRTQATPAAEVREITALMGRYVLHHPGLHWRLGVDGEARLVHAPTDHRGAVASVYGPLNANRVLPVERPAHAAAGSSVGVRGVISRPELTRARRDRMHFSVNGRPVLAPPELERAVIEGYAELLPAGAAPLCVLDLKVAPGDHNPNVHPAKQVVALADLGGVAARVREAVAAALAQHPLARAAPALIAPPTPAETPRNGSFPALTLVGLYQNLYLLAQGEGDLWVVDAHAAHERALYERLTRELSAAPPVELAEPELLHLTPQQRAALHERAAELRGWGLEIEDFGAGLARLRTLPAALAALKVPRLHEQIVEGALGTGPDPRRDVLAALACAPALKAGMLDHGRGTLVLEALAACEHPWACPHGRPTTLRLSERDLAHAFGRRGVRDVARGRDATPDVAPKDTSSDAGRH</sequence>
<dbReference type="EMBL" id="BMOL01000001">
    <property type="protein sequence ID" value="GGL70366.1"/>
    <property type="molecule type" value="Genomic_DNA"/>
</dbReference>
<evidence type="ECO:0000259" key="6">
    <source>
        <dbReference type="SMART" id="SM00853"/>
    </source>
</evidence>
<dbReference type="PANTHER" id="PTHR10073:SF12">
    <property type="entry name" value="DNA MISMATCH REPAIR PROTEIN MLH1"/>
    <property type="match status" value="1"/>
</dbReference>
<dbReference type="InterPro" id="IPR038973">
    <property type="entry name" value="MutL/Mlh/Pms-like"/>
</dbReference>
<dbReference type="InterPro" id="IPR036890">
    <property type="entry name" value="HATPase_C_sf"/>
</dbReference>
<dbReference type="Gene3D" id="3.30.1370.100">
    <property type="entry name" value="MutL, C-terminal domain, regulatory subdomain"/>
    <property type="match status" value="1"/>
</dbReference>
<feature type="domain" description="DNA mismatch repair protein S5" evidence="7">
    <location>
        <begin position="218"/>
        <end position="342"/>
    </location>
</feature>
<dbReference type="Gene3D" id="3.30.565.10">
    <property type="entry name" value="Histidine kinase-like ATPase, C-terminal domain"/>
    <property type="match status" value="1"/>
</dbReference>
<keyword evidence="9" id="KW-1185">Reference proteome</keyword>
<dbReference type="InterPro" id="IPR002099">
    <property type="entry name" value="MutL/Mlh/PMS"/>
</dbReference>
<dbReference type="Pfam" id="PF01119">
    <property type="entry name" value="DNA_mis_repair"/>
    <property type="match status" value="1"/>
</dbReference>
<dbReference type="InterPro" id="IPR042121">
    <property type="entry name" value="MutL_C_regsub"/>
</dbReference>
<evidence type="ECO:0000256" key="4">
    <source>
        <dbReference type="HAMAP-Rule" id="MF_00149"/>
    </source>
</evidence>
<comment type="caution">
    <text evidence="8">The sequence shown here is derived from an EMBL/GenBank/DDBJ whole genome shotgun (WGS) entry which is preliminary data.</text>
</comment>
<dbReference type="InterPro" id="IPR014721">
    <property type="entry name" value="Ribsml_uS5_D2-typ_fold_subgr"/>
</dbReference>
<dbReference type="InterPro" id="IPR037198">
    <property type="entry name" value="MutL_C_sf"/>
</dbReference>
<dbReference type="SMART" id="SM01340">
    <property type="entry name" value="DNA_mis_repair"/>
    <property type="match status" value="1"/>
</dbReference>
<dbReference type="SUPFAM" id="SSF54211">
    <property type="entry name" value="Ribosomal protein S5 domain 2-like"/>
    <property type="match status" value="1"/>
</dbReference>
<name>A0ABQ2G1M0_9DEIO</name>
<dbReference type="SUPFAM" id="SSF55874">
    <property type="entry name" value="ATPase domain of HSP90 chaperone/DNA topoisomerase II/histidine kinase"/>
    <property type="match status" value="1"/>
</dbReference>
<evidence type="ECO:0000256" key="2">
    <source>
        <dbReference type="ARBA" id="ARBA00022763"/>
    </source>
</evidence>
<feature type="region of interest" description="Disordered" evidence="5">
    <location>
        <begin position="555"/>
        <end position="578"/>
    </location>
</feature>